<dbReference type="Proteomes" id="UP000601435">
    <property type="component" value="Unassembled WGS sequence"/>
</dbReference>
<dbReference type="SUPFAM" id="SSF63825">
    <property type="entry name" value="YWTD domain"/>
    <property type="match status" value="1"/>
</dbReference>
<accession>A0A812RF88</accession>
<gene>
    <name evidence="1" type="primary">NHLRC2</name>
    <name evidence="1" type="ORF">SNEC2469_LOCUS11962</name>
</gene>
<dbReference type="InterPro" id="IPR011042">
    <property type="entry name" value="6-blade_b-propeller_TolB-like"/>
</dbReference>
<protein>
    <submittedName>
        <fullName evidence="1">NHLRC2 protein</fullName>
    </submittedName>
</protein>
<organism evidence="1 2">
    <name type="scientific">Symbiodinium necroappetens</name>
    <dbReference type="NCBI Taxonomy" id="1628268"/>
    <lineage>
        <taxon>Eukaryota</taxon>
        <taxon>Sar</taxon>
        <taxon>Alveolata</taxon>
        <taxon>Dinophyceae</taxon>
        <taxon>Suessiales</taxon>
        <taxon>Symbiodiniaceae</taxon>
        <taxon>Symbiodinium</taxon>
    </lineage>
</organism>
<comment type="caution">
    <text evidence="1">The sequence shown here is derived from an EMBL/GenBank/DDBJ whole genome shotgun (WGS) entry which is preliminary data.</text>
</comment>
<evidence type="ECO:0000313" key="1">
    <source>
        <dbReference type="EMBL" id="CAE7435538.1"/>
    </source>
</evidence>
<dbReference type="PANTHER" id="PTHR46388">
    <property type="entry name" value="NHL REPEAT-CONTAINING PROTEIN 2"/>
    <property type="match status" value="1"/>
</dbReference>
<proteinExistence type="predicted"/>
<dbReference type="AlphaFoldDB" id="A0A812RF88"/>
<dbReference type="OrthoDB" id="442709at2759"/>
<sequence length="405" mass="43648">MLRWLDIEEGRVYTLAGQFFPGVRGDFGSAFNAQLSTPLGLALDRDHTSLYIADYGSDRVRKIDLTQDPLNRGIIETVAGNGFRGFSGDGGPAREAQLNGPSGVAVDLNQMLWICDSGNNVLRVVSMEIPVRIPGSNEFQANVILTAAGGSTGQSQGKGDGGVAWRARMQGPSGVAVSSAFVSNEDGTLPVNVYIAESMGQQVRSMSLEFQSYLGVINTLAGSGQRGNDLQEGLPLEAPNAELNEPSGVATDAGLVYLSDSANNRLLMMPALEYVSMGCWRENIESPWIPSIEGEPLPWGIDYLQGIPENRPAAITACALATLRLGYEVFAIRQMGVCATSKDAHLYFRLWPKLELLFALMEVCGASSNGYPKTSSGRQSDVHEELQFEEQELKLEGCRASTSLR</sequence>
<reference evidence="1" key="1">
    <citation type="submission" date="2021-02" db="EMBL/GenBank/DDBJ databases">
        <authorList>
            <person name="Dougan E. K."/>
            <person name="Rhodes N."/>
            <person name="Thang M."/>
            <person name="Chan C."/>
        </authorList>
    </citation>
    <scope>NUCLEOTIDE SEQUENCE</scope>
</reference>
<dbReference type="PANTHER" id="PTHR46388:SF2">
    <property type="entry name" value="NHL REPEAT-CONTAINING PROTEIN 2"/>
    <property type="match status" value="1"/>
</dbReference>
<evidence type="ECO:0000313" key="2">
    <source>
        <dbReference type="Proteomes" id="UP000601435"/>
    </source>
</evidence>
<dbReference type="EMBL" id="CAJNJA010018959">
    <property type="protein sequence ID" value="CAE7435538.1"/>
    <property type="molecule type" value="Genomic_DNA"/>
</dbReference>
<dbReference type="Gene3D" id="2.120.10.30">
    <property type="entry name" value="TolB, C-terminal domain"/>
    <property type="match status" value="3"/>
</dbReference>
<keyword evidence="2" id="KW-1185">Reference proteome</keyword>
<name>A0A812RF88_9DINO</name>